<evidence type="ECO:0000313" key="3">
    <source>
        <dbReference type="EMBL" id="GAA1986225.1"/>
    </source>
</evidence>
<organism evidence="3 4">
    <name type="scientific">Catenulispora subtropica</name>
    <dbReference type="NCBI Taxonomy" id="450798"/>
    <lineage>
        <taxon>Bacteria</taxon>
        <taxon>Bacillati</taxon>
        <taxon>Actinomycetota</taxon>
        <taxon>Actinomycetes</taxon>
        <taxon>Catenulisporales</taxon>
        <taxon>Catenulisporaceae</taxon>
        <taxon>Catenulispora</taxon>
    </lineage>
</organism>
<protein>
    <submittedName>
        <fullName evidence="3">Hemerythrin domain-containing protein</fullName>
    </submittedName>
</protein>
<evidence type="ECO:0000313" key="4">
    <source>
        <dbReference type="Proteomes" id="UP001499854"/>
    </source>
</evidence>
<sequence>MDGIVLLKEDHKQVKRLFREFEKVKDKGTAAAKRKLVDQIRSELVAHSFIEETIFYPAARRQAPDSNDDVLESVEEHHVVAWLLSELESLSPKDETFDAKVTVLIENVRHHIEEEESELFPEVRKALGRSRLVETGEQMAAAKSKAPTDPLALASAKS</sequence>
<gene>
    <name evidence="3" type="ORF">GCM10009838_55840</name>
</gene>
<dbReference type="PANTHER" id="PTHR35585">
    <property type="entry name" value="HHE DOMAIN PROTEIN (AFU_ORTHOLOGUE AFUA_4G00730)"/>
    <property type="match status" value="1"/>
</dbReference>
<dbReference type="RefSeq" id="WP_344660101.1">
    <property type="nucleotide sequence ID" value="NZ_BAAAQM010000037.1"/>
</dbReference>
<comment type="caution">
    <text evidence="3">The sequence shown here is derived from an EMBL/GenBank/DDBJ whole genome shotgun (WGS) entry which is preliminary data.</text>
</comment>
<reference evidence="3 4" key="1">
    <citation type="journal article" date="2019" name="Int. J. Syst. Evol. Microbiol.">
        <title>The Global Catalogue of Microorganisms (GCM) 10K type strain sequencing project: providing services to taxonomists for standard genome sequencing and annotation.</title>
        <authorList>
            <consortium name="The Broad Institute Genomics Platform"/>
            <consortium name="The Broad Institute Genome Sequencing Center for Infectious Disease"/>
            <person name="Wu L."/>
            <person name="Ma J."/>
        </authorList>
    </citation>
    <scope>NUCLEOTIDE SEQUENCE [LARGE SCALE GENOMIC DNA]</scope>
    <source>
        <strain evidence="3 4">JCM 16013</strain>
    </source>
</reference>
<dbReference type="PANTHER" id="PTHR35585:SF1">
    <property type="entry name" value="HHE DOMAIN PROTEIN (AFU_ORTHOLOGUE AFUA_4G00730)"/>
    <property type="match status" value="1"/>
</dbReference>
<keyword evidence="4" id="KW-1185">Reference proteome</keyword>
<dbReference type="EMBL" id="BAAAQM010000037">
    <property type="protein sequence ID" value="GAA1986225.1"/>
    <property type="molecule type" value="Genomic_DNA"/>
</dbReference>
<dbReference type="Pfam" id="PF01814">
    <property type="entry name" value="Hemerythrin"/>
    <property type="match status" value="1"/>
</dbReference>
<dbReference type="Gene3D" id="1.20.120.520">
    <property type="entry name" value="nmb1532 protein domain like"/>
    <property type="match status" value="1"/>
</dbReference>
<feature type="domain" description="Hemerythrin-like" evidence="2">
    <location>
        <begin position="3"/>
        <end position="122"/>
    </location>
</feature>
<proteinExistence type="predicted"/>
<dbReference type="Proteomes" id="UP001499854">
    <property type="component" value="Unassembled WGS sequence"/>
</dbReference>
<dbReference type="InterPro" id="IPR012312">
    <property type="entry name" value="Hemerythrin-like"/>
</dbReference>
<accession>A0ABN2SGS3</accession>
<feature type="region of interest" description="Disordered" evidence="1">
    <location>
        <begin position="136"/>
        <end position="158"/>
    </location>
</feature>
<name>A0ABN2SGS3_9ACTN</name>
<evidence type="ECO:0000259" key="2">
    <source>
        <dbReference type="Pfam" id="PF01814"/>
    </source>
</evidence>
<evidence type="ECO:0000256" key="1">
    <source>
        <dbReference type="SAM" id="MobiDB-lite"/>
    </source>
</evidence>